<evidence type="ECO:0000313" key="2">
    <source>
        <dbReference type="EMBL" id="BCB75508.1"/>
    </source>
</evidence>
<sequence length="91" mass="9954">MTLARFAILVEAAIRPPLRRKLAEAAADVRAWGTGLMRAAGSADPERDVRYLGNQVEALTLHQLAYPDPDFDPGPSLAALVNALCEKRARW</sequence>
<dbReference type="Pfam" id="PF17940">
    <property type="entry name" value="TetR_C_31"/>
    <property type="match status" value="1"/>
</dbReference>
<dbReference type="Gene3D" id="1.10.357.10">
    <property type="entry name" value="Tetracycline Repressor, domain 2"/>
    <property type="match status" value="1"/>
</dbReference>
<dbReference type="Proteomes" id="UP000502508">
    <property type="component" value="Chromosome"/>
</dbReference>
<evidence type="ECO:0000259" key="1">
    <source>
        <dbReference type="Pfam" id="PF17940"/>
    </source>
</evidence>
<name>A0A6F8XP15_9ACTN</name>
<dbReference type="InterPro" id="IPR041583">
    <property type="entry name" value="TetR_C_31"/>
</dbReference>
<evidence type="ECO:0000313" key="3">
    <source>
        <dbReference type="Proteomes" id="UP000502508"/>
    </source>
</evidence>
<protein>
    <recommendedName>
        <fullName evidence="1">Tetracyclin repressor-like C-terminal group 31 domain-containing protein</fullName>
    </recommendedName>
</protein>
<organism evidence="2 3">
    <name type="scientific">Phytohabitans flavus</name>
    <dbReference type="NCBI Taxonomy" id="1076124"/>
    <lineage>
        <taxon>Bacteria</taxon>
        <taxon>Bacillati</taxon>
        <taxon>Actinomycetota</taxon>
        <taxon>Actinomycetes</taxon>
        <taxon>Micromonosporales</taxon>
        <taxon>Micromonosporaceae</taxon>
    </lineage>
</organism>
<reference evidence="2 3" key="1">
    <citation type="submission" date="2020-03" db="EMBL/GenBank/DDBJ databases">
        <title>Whole genome shotgun sequence of Phytohabitans flavus NBRC 107702.</title>
        <authorList>
            <person name="Komaki H."/>
            <person name="Tamura T."/>
        </authorList>
    </citation>
    <scope>NUCLEOTIDE SEQUENCE [LARGE SCALE GENOMIC DNA]</scope>
    <source>
        <strain evidence="2 3">NBRC 107702</strain>
    </source>
</reference>
<dbReference type="AlphaFoldDB" id="A0A6F8XP15"/>
<accession>A0A6F8XP15</accession>
<dbReference type="EMBL" id="AP022870">
    <property type="protein sequence ID" value="BCB75508.1"/>
    <property type="molecule type" value="Genomic_DNA"/>
</dbReference>
<gene>
    <name evidence="2" type="ORF">Pflav_019180</name>
</gene>
<proteinExistence type="predicted"/>
<dbReference type="KEGG" id="pfla:Pflav_019180"/>
<feature type="domain" description="Tetracyclin repressor-like C-terminal group 31" evidence="1">
    <location>
        <begin position="2"/>
        <end position="85"/>
    </location>
</feature>
<reference evidence="2 3" key="2">
    <citation type="submission" date="2020-03" db="EMBL/GenBank/DDBJ databases">
        <authorList>
            <person name="Ichikawa N."/>
            <person name="Kimura A."/>
            <person name="Kitahashi Y."/>
            <person name="Uohara A."/>
        </authorList>
    </citation>
    <scope>NUCLEOTIDE SEQUENCE [LARGE SCALE GENOMIC DNA]</scope>
    <source>
        <strain evidence="2 3">NBRC 107702</strain>
    </source>
</reference>
<keyword evidence="3" id="KW-1185">Reference proteome</keyword>